<evidence type="ECO:0000313" key="6">
    <source>
        <dbReference type="Proteomes" id="UP000251889"/>
    </source>
</evidence>
<dbReference type="EMBL" id="QMFY01000006">
    <property type="protein sequence ID" value="RAW00627.1"/>
    <property type="molecule type" value="Genomic_DNA"/>
</dbReference>
<dbReference type="RefSeq" id="WP_112747427.1">
    <property type="nucleotide sequence ID" value="NZ_QMFY01000006.1"/>
</dbReference>
<feature type="transmembrane region" description="Helical" evidence="2">
    <location>
        <begin position="325"/>
        <end position="347"/>
    </location>
</feature>
<name>A0A364Y1U0_9BACT</name>
<keyword evidence="1" id="KW-0175">Coiled coil</keyword>
<keyword evidence="6" id="KW-1185">Reference proteome</keyword>
<feature type="domain" description="DUF6377" evidence="4">
    <location>
        <begin position="253"/>
        <end position="499"/>
    </location>
</feature>
<dbReference type="InterPro" id="IPR045957">
    <property type="entry name" value="DUF6377"/>
</dbReference>
<comment type="caution">
    <text evidence="5">The sequence shown here is derived from an EMBL/GenBank/DDBJ whole genome shotgun (WGS) entry which is preliminary data.</text>
</comment>
<feature type="chain" id="PRO_5017042671" evidence="3">
    <location>
        <begin position="19"/>
        <end position="537"/>
    </location>
</feature>
<evidence type="ECO:0000256" key="1">
    <source>
        <dbReference type="SAM" id="Coils"/>
    </source>
</evidence>
<keyword evidence="2" id="KW-0472">Membrane</keyword>
<feature type="signal peptide" evidence="3">
    <location>
        <begin position="1"/>
        <end position="18"/>
    </location>
</feature>
<dbReference type="SUPFAM" id="SSF48452">
    <property type="entry name" value="TPR-like"/>
    <property type="match status" value="1"/>
</dbReference>
<evidence type="ECO:0000256" key="2">
    <source>
        <dbReference type="SAM" id="Phobius"/>
    </source>
</evidence>
<dbReference type="InterPro" id="IPR011990">
    <property type="entry name" value="TPR-like_helical_dom_sf"/>
</dbReference>
<proteinExistence type="predicted"/>
<dbReference type="Gene3D" id="1.25.40.10">
    <property type="entry name" value="Tetratricopeptide repeat domain"/>
    <property type="match status" value="1"/>
</dbReference>
<dbReference type="Pfam" id="PF19904">
    <property type="entry name" value="DUF6377"/>
    <property type="match status" value="1"/>
</dbReference>
<feature type="coiled-coil region" evidence="1">
    <location>
        <begin position="350"/>
        <end position="387"/>
    </location>
</feature>
<dbReference type="AlphaFoldDB" id="A0A364Y1U0"/>
<protein>
    <submittedName>
        <fullName evidence="5">Tetratricopeptide repeat protein</fullName>
    </submittedName>
</protein>
<keyword evidence="2" id="KW-0812">Transmembrane</keyword>
<dbReference type="Proteomes" id="UP000251889">
    <property type="component" value="Unassembled WGS sequence"/>
</dbReference>
<keyword evidence="2" id="KW-1133">Transmembrane helix</keyword>
<evidence type="ECO:0000259" key="4">
    <source>
        <dbReference type="Pfam" id="PF19904"/>
    </source>
</evidence>
<evidence type="ECO:0000313" key="5">
    <source>
        <dbReference type="EMBL" id="RAW00627.1"/>
    </source>
</evidence>
<dbReference type="OrthoDB" id="1044679at2"/>
<sequence length="537" mass="62571">MRLLFLLTFLFVYATAFTQTDNDRLLHELDKTLEKKSEYVREKQNRIDGIKRSLSQLQGGNVFPVYLKLYEEYKTFIYDSAFLYARKLQEVAYRERNPIRIDVAKIKLSFVLLSSGMFNEALDTLNSVRPKALPDSSKIEYYAVMARTYYDLIDFNKDEYYTARYRARGNVYIDSAIQHSNPGTVQHMLMHALQNVKTLRWDSARTDFEYIINRFRLSDPQLGVAASTLGYIYLKAGDEEKAIHFLTRAAIADIRSCTKETLAILNLAEILYENGDVKLAYNYVKQAMEDANFYGARHRKIQVASIFPLIEGDELNTVEKQRKLLFLYSIAVTVLSLLIIIFAVIIFKQIKKLQAAKEIITAANNNLQEANTKMQEVNVKLMEANKIKEEYIGYYFNINTEYLEKIEAFRRSIDNKLMAKKFDEIKYVVSGINIKKEREELYFSFDKVFVKLFPEFVPTFNSFFADEDKIVLKDGQLLNTELRIFALIRMGIHDAEKIAKILDYSVNTIYSYKARIKSKSLIPNEEFEKKIMDIRAI</sequence>
<reference evidence="5 6" key="1">
    <citation type="submission" date="2018-06" db="EMBL/GenBank/DDBJ databases">
        <title>Chryseolinea flavus sp. nov., a member of the phylum Bacteroidetes isolated from soil.</title>
        <authorList>
            <person name="Li Y."/>
            <person name="Wang J."/>
        </authorList>
    </citation>
    <scope>NUCLEOTIDE SEQUENCE [LARGE SCALE GENOMIC DNA]</scope>
    <source>
        <strain evidence="5 6">SDU1-6</strain>
    </source>
</reference>
<evidence type="ECO:0000256" key="3">
    <source>
        <dbReference type="SAM" id="SignalP"/>
    </source>
</evidence>
<organism evidence="5 6">
    <name type="scientific">Pseudochryseolinea flava</name>
    <dbReference type="NCBI Taxonomy" id="2059302"/>
    <lineage>
        <taxon>Bacteria</taxon>
        <taxon>Pseudomonadati</taxon>
        <taxon>Bacteroidota</taxon>
        <taxon>Cytophagia</taxon>
        <taxon>Cytophagales</taxon>
        <taxon>Fulvivirgaceae</taxon>
        <taxon>Pseudochryseolinea</taxon>
    </lineage>
</organism>
<keyword evidence="3" id="KW-0732">Signal</keyword>
<gene>
    <name evidence="5" type="ORF">DQQ10_13625</name>
</gene>
<accession>A0A364Y1U0</accession>